<dbReference type="OrthoDB" id="366390at2759"/>
<dbReference type="PROSITE" id="PS50297">
    <property type="entry name" value="ANK_REP_REGION"/>
    <property type="match status" value="1"/>
</dbReference>
<keyword evidence="2 3" id="KW-0040">ANK repeat</keyword>
<protein>
    <submittedName>
        <fullName evidence="4">Uncharacterized protein</fullName>
    </submittedName>
</protein>
<evidence type="ECO:0000313" key="5">
    <source>
        <dbReference type="Proteomes" id="UP000054549"/>
    </source>
</evidence>
<dbReference type="HOGENOM" id="CLU_000134_34_2_1"/>
<dbReference type="Gene3D" id="1.25.40.20">
    <property type="entry name" value="Ankyrin repeat-containing domain"/>
    <property type="match status" value="1"/>
</dbReference>
<feature type="repeat" description="ANK" evidence="3">
    <location>
        <begin position="58"/>
        <end position="90"/>
    </location>
</feature>
<dbReference type="AlphaFoldDB" id="A0A0C2WM20"/>
<evidence type="ECO:0000313" key="4">
    <source>
        <dbReference type="EMBL" id="KIL57766.1"/>
    </source>
</evidence>
<proteinExistence type="predicted"/>
<dbReference type="PANTHER" id="PTHR24171:SF9">
    <property type="entry name" value="ANKYRIN REPEAT DOMAIN-CONTAINING PROTEIN 39"/>
    <property type="match status" value="1"/>
</dbReference>
<dbReference type="SUPFAM" id="SSF48403">
    <property type="entry name" value="Ankyrin repeat"/>
    <property type="match status" value="1"/>
</dbReference>
<evidence type="ECO:0000256" key="1">
    <source>
        <dbReference type="ARBA" id="ARBA00022737"/>
    </source>
</evidence>
<reference evidence="4 5" key="1">
    <citation type="submission" date="2014-04" db="EMBL/GenBank/DDBJ databases">
        <title>Evolutionary Origins and Diversification of the Mycorrhizal Mutualists.</title>
        <authorList>
            <consortium name="DOE Joint Genome Institute"/>
            <consortium name="Mycorrhizal Genomics Consortium"/>
            <person name="Kohler A."/>
            <person name="Kuo A."/>
            <person name="Nagy L.G."/>
            <person name="Floudas D."/>
            <person name="Copeland A."/>
            <person name="Barry K.W."/>
            <person name="Cichocki N."/>
            <person name="Veneault-Fourrey C."/>
            <person name="LaButti K."/>
            <person name="Lindquist E.A."/>
            <person name="Lipzen A."/>
            <person name="Lundell T."/>
            <person name="Morin E."/>
            <person name="Murat C."/>
            <person name="Riley R."/>
            <person name="Ohm R."/>
            <person name="Sun H."/>
            <person name="Tunlid A."/>
            <person name="Henrissat B."/>
            <person name="Grigoriev I.V."/>
            <person name="Hibbett D.S."/>
            <person name="Martin F."/>
        </authorList>
    </citation>
    <scope>NUCLEOTIDE SEQUENCE [LARGE SCALE GENOMIC DNA]</scope>
    <source>
        <strain evidence="4 5">Koide BX008</strain>
    </source>
</reference>
<evidence type="ECO:0000256" key="2">
    <source>
        <dbReference type="ARBA" id="ARBA00023043"/>
    </source>
</evidence>
<dbReference type="Pfam" id="PF12796">
    <property type="entry name" value="Ank_2"/>
    <property type="match status" value="1"/>
</dbReference>
<dbReference type="STRING" id="946122.A0A0C2WM20"/>
<dbReference type="EMBL" id="KN818358">
    <property type="protein sequence ID" value="KIL57766.1"/>
    <property type="molecule type" value="Genomic_DNA"/>
</dbReference>
<name>A0A0C2WM20_AMAMK</name>
<keyword evidence="5" id="KW-1185">Reference proteome</keyword>
<dbReference type="PANTHER" id="PTHR24171">
    <property type="entry name" value="ANKYRIN REPEAT DOMAIN-CONTAINING PROTEIN 39-RELATED"/>
    <property type="match status" value="1"/>
</dbReference>
<dbReference type="InParanoid" id="A0A0C2WM20"/>
<dbReference type="PROSITE" id="PS50088">
    <property type="entry name" value="ANK_REPEAT"/>
    <property type="match status" value="1"/>
</dbReference>
<sequence length="161" mass="17312">MASIPSPVITRDNVASYGLPVETIKFAHKLFHAAANGDIAFVLSVIDAGLPVNLTNAQGNTLLMQAAYANHTELVKELIKRGADPNRLNDRGQSIIAGAVFKRCDDVVNVLLENGADPRLGRPTAIEVAYTAGREQAMFDILGAREGDVPENPKVWDTLGY</sequence>
<organism evidence="4 5">
    <name type="scientific">Amanita muscaria (strain Koide BX008)</name>
    <dbReference type="NCBI Taxonomy" id="946122"/>
    <lineage>
        <taxon>Eukaryota</taxon>
        <taxon>Fungi</taxon>
        <taxon>Dikarya</taxon>
        <taxon>Basidiomycota</taxon>
        <taxon>Agaricomycotina</taxon>
        <taxon>Agaricomycetes</taxon>
        <taxon>Agaricomycetidae</taxon>
        <taxon>Agaricales</taxon>
        <taxon>Pluteineae</taxon>
        <taxon>Amanitaceae</taxon>
        <taxon>Amanita</taxon>
    </lineage>
</organism>
<accession>A0A0C2WM20</accession>
<dbReference type="SMART" id="SM00248">
    <property type="entry name" value="ANK"/>
    <property type="match status" value="3"/>
</dbReference>
<evidence type="ECO:0000256" key="3">
    <source>
        <dbReference type="PROSITE-ProRule" id="PRU00023"/>
    </source>
</evidence>
<keyword evidence="1" id="KW-0677">Repeat</keyword>
<dbReference type="Proteomes" id="UP000054549">
    <property type="component" value="Unassembled WGS sequence"/>
</dbReference>
<dbReference type="InterPro" id="IPR036770">
    <property type="entry name" value="Ankyrin_rpt-contain_sf"/>
</dbReference>
<dbReference type="InterPro" id="IPR002110">
    <property type="entry name" value="Ankyrin_rpt"/>
</dbReference>
<gene>
    <name evidence="4" type="ORF">M378DRAFT_87442</name>
</gene>